<protein>
    <submittedName>
        <fullName evidence="1">Membrane dipeptidase</fullName>
    </submittedName>
</protein>
<gene>
    <name evidence="1" type="ORF">EQM13_02440</name>
</gene>
<keyword evidence="2" id="KW-1185">Reference proteome</keyword>
<dbReference type="Gene3D" id="3.20.20.140">
    <property type="entry name" value="Metal-dependent hydrolases"/>
    <property type="match status" value="1"/>
</dbReference>
<dbReference type="OrthoDB" id="9804920at2"/>
<dbReference type="EMBL" id="CP035282">
    <property type="protein sequence ID" value="QAT60511.1"/>
    <property type="molecule type" value="Genomic_DNA"/>
</dbReference>
<dbReference type="InterPro" id="IPR008257">
    <property type="entry name" value="Pept_M19"/>
</dbReference>
<dbReference type="PANTHER" id="PTHR10443">
    <property type="entry name" value="MICROSOMAL DIPEPTIDASE"/>
    <property type="match status" value="1"/>
</dbReference>
<dbReference type="SUPFAM" id="SSF51556">
    <property type="entry name" value="Metallo-dependent hydrolases"/>
    <property type="match status" value="1"/>
</dbReference>
<organism evidence="1 2">
    <name type="scientific">Acidilutibacter cellobiosedens</name>
    <dbReference type="NCBI Taxonomy" id="2507161"/>
    <lineage>
        <taxon>Bacteria</taxon>
        <taxon>Bacillati</taxon>
        <taxon>Bacillota</taxon>
        <taxon>Tissierellia</taxon>
        <taxon>Tissierellales</taxon>
        <taxon>Acidilutibacteraceae</taxon>
        <taxon>Acidilutibacter</taxon>
    </lineage>
</organism>
<sequence>MMVFDGHSDILTDVAIKRLNGEKNVFRNHHLERLKKGEVNGSIFVVWVDPPYTDENPAWRMLEILGALSEEIKDMKDYAEIAHNYEDMKRIQDQGKFAIILGIEGMSGLRGNTSLITMLYEFGIRHGMLTWNEENEFATGSNGNPERGITQLGIKALHKMEELGMIIDVSHGNEKTFWDICNHTRKPFIASHSNVYNLCQSKRNLKDDQIKAIAERNGVIGMNSWPDFIDKKNPTVERLADHIDYIVNLVGIDYVGFGFDFCDFLSGDTTNSFQESETTMAKGIEDASKIPQLIKILSDRGYGQEQIEKITHKNFERVIKEILK</sequence>
<dbReference type="Proteomes" id="UP000287969">
    <property type="component" value="Chromosome"/>
</dbReference>
<dbReference type="CDD" id="cd01301">
    <property type="entry name" value="rDP_like"/>
    <property type="match status" value="1"/>
</dbReference>
<accession>A0A410Q960</accession>
<dbReference type="GO" id="GO:0006508">
    <property type="term" value="P:proteolysis"/>
    <property type="evidence" value="ECO:0007669"/>
    <property type="project" value="InterPro"/>
</dbReference>
<dbReference type="InterPro" id="IPR032466">
    <property type="entry name" value="Metal_Hydrolase"/>
</dbReference>
<reference evidence="2" key="1">
    <citation type="submission" date="2019-01" db="EMBL/GenBank/DDBJ databases">
        <title>Draft genomes of a novel of Sporanaerobacter strains.</title>
        <authorList>
            <person name="Ma S."/>
        </authorList>
    </citation>
    <scope>NUCLEOTIDE SEQUENCE [LARGE SCALE GENOMIC DNA]</scope>
    <source>
        <strain evidence="2">NJN-17</strain>
    </source>
</reference>
<dbReference type="PANTHER" id="PTHR10443:SF12">
    <property type="entry name" value="DIPEPTIDASE"/>
    <property type="match status" value="1"/>
</dbReference>
<evidence type="ECO:0000313" key="1">
    <source>
        <dbReference type="EMBL" id="QAT60511.1"/>
    </source>
</evidence>
<evidence type="ECO:0000313" key="2">
    <source>
        <dbReference type="Proteomes" id="UP000287969"/>
    </source>
</evidence>
<dbReference type="PROSITE" id="PS51365">
    <property type="entry name" value="RENAL_DIPEPTIDASE_2"/>
    <property type="match status" value="1"/>
</dbReference>
<proteinExistence type="predicted"/>
<name>A0A410Q960_9FIRM</name>
<dbReference type="AlphaFoldDB" id="A0A410Q960"/>
<dbReference type="KEGG" id="spoa:EQM13_02440"/>
<dbReference type="Pfam" id="PF01244">
    <property type="entry name" value="Peptidase_M19"/>
    <property type="match status" value="1"/>
</dbReference>
<dbReference type="GO" id="GO:0070573">
    <property type="term" value="F:metallodipeptidase activity"/>
    <property type="evidence" value="ECO:0007669"/>
    <property type="project" value="InterPro"/>
</dbReference>